<dbReference type="Proteomes" id="UP001597119">
    <property type="component" value="Unassembled WGS sequence"/>
</dbReference>
<dbReference type="SUPFAM" id="SSF69075">
    <property type="entry name" value="Glutamyl tRNA-reductase dimerization domain"/>
    <property type="match status" value="1"/>
</dbReference>
<organism evidence="2 3">
    <name type="scientific">Halorientalis brevis</name>
    <dbReference type="NCBI Taxonomy" id="1126241"/>
    <lineage>
        <taxon>Archaea</taxon>
        <taxon>Methanobacteriati</taxon>
        <taxon>Methanobacteriota</taxon>
        <taxon>Stenosarchaea group</taxon>
        <taxon>Halobacteria</taxon>
        <taxon>Halobacteriales</taxon>
        <taxon>Haloarculaceae</taxon>
        <taxon>Halorientalis</taxon>
    </lineage>
</organism>
<dbReference type="EMBL" id="JBHUDJ010000014">
    <property type="protein sequence ID" value="MFD1589161.1"/>
    <property type="molecule type" value="Genomic_DNA"/>
</dbReference>
<keyword evidence="3" id="KW-1185">Reference proteome</keyword>
<reference evidence="2 3" key="1">
    <citation type="journal article" date="2019" name="Int. J. Syst. Evol. Microbiol.">
        <title>The Global Catalogue of Microorganisms (GCM) 10K type strain sequencing project: providing services to taxonomists for standard genome sequencing and annotation.</title>
        <authorList>
            <consortium name="The Broad Institute Genomics Platform"/>
            <consortium name="The Broad Institute Genome Sequencing Center for Infectious Disease"/>
            <person name="Wu L."/>
            <person name="Ma J."/>
        </authorList>
    </citation>
    <scope>NUCLEOTIDE SEQUENCE [LARGE SCALE GENOMIC DNA]</scope>
    <source>
        <strain evidence="2 3">CGMCC 1.12125</strain>
    </source>
</reference>
<protein>
    <recommendedName>
        <fullName evidence="1">Tetrapyrrole biosynthesis glutamyl-tRNA reductase dimerisation domain-containing protein</fullName>
    </recommendedName>
</protein>
<evidence type="ECO:0000259" key="1">
    <source>
        <dbReference type="Pfam" id="PF00745"/>
    </source>
</evidence>
<evidence type="ECO:0000313" key="3">
    <source>
        <dbReference type="Proteomes" id="UP001597119"/>
    </source>
</evidence>
<dbReference type="RefSeq" id="WP_247378809.1">
    <property type="nucleotide sequence ID" value="NZ_JALLGV010000005.1"/>
</dbReference>
<accession>A0ABD6CGL5</accession>
<proteinExistence type="predicted"/>
<dbReference type="InterPro" id="IPR015896">
    <property type="entry name" value="4pyrrol_synth_GluRdtase_dimer"/>
</dbReference>
<evidence type="ECO:0000313" key="2">
    <source>
        <dbReference type="EMBL" id="MFD1589161.1"/>
    </source>
</evidence>
<name>A0ABD6CGL5_9EURY</name>
<gene>
    <name evidence="2" type="ORF">ACFR9U_19455</name>
</gene>
<feature type="domain" description="Tetrapyrrole biosynthesis glutamyl-tRNA reductase dimerisation" evidence="1">
    <location>
        <begin position="20"/>
        <end position="95"/>
    </location>
</feature>
<dbReference type="AlphaFoldDB" id="A0ABD6CGL5"/>
<dbReference type="Pfam" id="PF00745">
    <property type="entry name" value="GlutR_dimer"/>
    <property type="match status" value="1"/>
</dbReference>
<dbReference type="InterPro" id="IPR036453">
    <property type="entry name" value="GluRdtase_dimer_dom_sf"/>
</dbReference>
<sequence length="97" mass="10623">MSGSEDADDDRETPATPRAAIDHIETRATALRDEELTRALTRIEERGELTPKKRVVLAALADRLTSRLIDPPKAGLRAAADHDEDTTVTVALDLFSE</sequence>
<comment type="caution">
    <text evidence="2">The sequence shown here is derived from an EMBL/GenBank/DDBJ whole genome shotgun (WGS) entry which is preliminary data.</text>
</comment>